<protein>
    <submittedName>
        <fullName evidence="1">Addiction module component (TIGR02574 family)</fullName>
    </submittedName>
</protein>
<keyword evidence="2" id="KW-1185">Reference proteome</keyword>
<name>A0ABU1Z9D0_9BURK</name>
<evidence type="ECO:0000313" key="1">
    <source>
        <dbReference type="EMBL" id="MDR7296656.1"/>
    </source>
</evidence>
<proteinExistence type="predicted"/>
<gene>
    <name evidence="1" type="ORF">J2X16_002003</name>
</gene>
<accession>A0ABU1Z9D0</accession>
<reference evidence="1 2" key="1">
    <citation type="submission" date="2023-07" db="EMBL/GenBank/DDBJ databases">
        <title>Sorghum-associated microbial communities from plants grown in Nebraska, USA.</title>
        <authorList>
            <person name="Schachtman D."/>
        </authorList>
    </citation>
    <scope>NUCLEOTIDE SEQUENCE [LARGE SCALE GENOMIC DNA]</scope>
    <source>
        <strain evidence="1 2">BE310</strain>
    </source>
</reference>
<dbReference type="Pfam" id="PF09720">
    <property type="entry name" value="Unstab_antitox"/>
    <property type="match status" value="1"/>
</dbReference>
<sequence length="76" mass="8384">MSIDLAELRKLSVAERIQLAEDLWDSVALDAAQAPGLTEAQRLELRRRSLAVEAEPDAGIPWDEVRAELMAATPSR</sequence>
<comment type="caution">
    <text evidence="1">The sequence shown here is derived from an EMBL/GenBank/DDBJ whole genome shotgun (WGS) entry which is preliminary data.</text>
</comment>
<dbReference type="Proteomes" id="UP001180536">
    <property type="component" value="Unassembled WGS sequence"/>
</dbReference>
<dbReference type="RefSeq" id="WP_056874417.1">
    <property type="nucleotide sequence ID" value="NZ_JAVDXQ010000003.1"/>
</dbReference>
<dbReference type="InterPro" id="IPR013406">
    <property type="entry name" value="CHP02574_addiction_mod"/>
</dbReference>
<dbReference type="NCBIfam" id="TIGR02574">
    <property type="entry name" value="stabl_TIGR02574"/>
    <property type="match status" value="1"/>
</dbReference>
<dbReference type="EMBL" id="JAVDXQ010000003">
    <property type="protein sequence ID" value="MDR7296656.1"/>
    <property type="molecule type" value="Genomic_DNA"/>
</dbReference>
<evidence type="ECO:0000313" key="2">
    <source>
        <dbReference type="Proteomes" id="UP001180536"/>
    </source>
</evidence>
<organism evidence="1 2">
    <name type="scientific">Pelomonas aquatica</name>
    <dbReference type="NCBI Taxonomy" id="431058"/>
    <lineage>
        <taxon>Bacteria</taxon>
        <taxon>Pseudomonadati</taxon>
        <taxon>Pseudomonadota</taxon>
        <taxon>Betaproteobacteria</taxon>
        <taxon>Burkholderiales</taxon>
        <taxon>Sphaerotilaceae</taxon>
        <taxon>Roseateles</taxon>
    </lineage>
</organism>